<evidence type="ECO:0000256" key="1">
    <source>
        <dbReference type="ARBA" id="ARBA00004123"/>
    </source>
</evidence>
<keyword evidence="7" id="KW-0963">Cytoplasm</keyword>
<evidence type="ECO:0000256" key="2">
    <source>
        <dbReference type="ARBA" id="ARBA00004186"/>
    </source>
</evidence>
<evidence type="ECO:0000256" key="6">
    <source>
        <dbReference type="ARBA" id="ARBA00022454"/>
    </source>
</evidence>
<reference evidence="15 16" key="1">
    <citation type="submission" date="2019-10" db="EMBL/GenBank/DDBJ databases">
        <authorList>
            <person name="Palmer J.M."/>
        </authorList>
    </citation>
    <scope>NUCLEOTIDE SEQUENCE [LARGE SCALE GENOMIC DNA]</scope>
    <source>
        <strain evidence="15 16">TWF696</strain>
    </source>
</reference>
<comment type="subcellular location">
    <subcellularLocation>
        <location evidence="3">Chromosome</location>
        <location evidence="3">Centromere</location>
        <location evidence="3">Kinetochore</location>
    </subcellularLocation>
    <subcellularLocation>
        <location evidence="2">Cytoplasm</location>
        <location evidence="2">Cytoskeleton</location>
        <location evidence="2">Spindle</location>
    </subcellularLocation>
    <subcellularLocation>
        <location evidence="1">Nucleus</location>
    </subcellularLocation>
</comment>
<dbReference type="Proteomes" id="UP001375240">
    <property type="component" value="Unassembled WGS sequence"/>
</dbReference>
<accession>A0AAV9V370</accession>
<comment type="caution">
    <text evidence="15">The sequence shown here is derived from an EMBL/GenBank/DDBJ whole genome shotgun (WGS) entry which is preliminary data.</text>
</comment>
<keyword evidence="11" id="KW-0137">Centromere</keyword>
<keyword evidence="6" id="KW-0158">Chromosome</keyword>
<evidence type="ECO:0000313" key="15">
    <source>
        <dbReference type="EMBL" id="KAK6353357.1"/>
    </source>
</evidence>
<evidence type="ECO:0000256" key="14">
    <source>
        <dbReference type="SAM" id="MobiDB-lite"/>
    </source>
</evidence>
<feature type="region of interest" description="Disordered" evidence="14">
    <location>
        <begin position="107"/>
        <end position="131"/>
    </location>
</feature>
<evidence type="ECO:0000256" key="9">
    <source>
        <dbReference type="ARBA" id="ARBA00023212"/>
    </source>
</evidence>
<dbReference type="Pfam" id="PF08287">
    <property type="entry name" value="DASH_Spc19"/>
    <property type="match status" value="1"/>
</dbReference>
<dbReference type="InterPro" id="IPR013251">
    <property type="entry name" value="DASH_Spc19"/>
</dbReference>
<dbReference type="PANTHER" id="PTHR28262">
    <property type="entry name" value="DASH COMPLEX SUBUNIT SPC19"/>
    <property type="match status" value="1"/>
</dbReference>
<keyword evidence="8" id="KW-0995">Kinetochore</keyword>
<protein>
    <recommendedName>
        <fullName evidence="5">DASH complex subunit SPC19</fullName>
    </recommendedName>
    <alternativeName>
        <fullName evidence="12">Outer kinetochore protein SPC19</fullName>
    </alternativeName>
</protein>
<sequence>MNALSGCVASLTLSTETLQTTIQVLDAAVADYPRLAKVLSSHRHFELVSQSDLQTAQSLLSSTIAPEADRLLKETEKHIHRLELKERKLIADAELLETRIANSLKKSGVPGGSSGQKTAAAAAIPAASGNEDEAMNVEKLKKLKAQRQRLAYAVERLELEKRQKEMQLKKNMSYGA</sequence>
<gene>
    <name evidence="15" type="ORF">TWF696_005325</name>
</gene>
<keyword evidence="16" id="KW-1185">Reference proteome</keyword>
<feature type="coiled-coil region" evidence="13">
    <location>
        <begin position="140"/>
        <end position="167"/>
    </location>
</feature>
<evidence type="ECO:0000256" key="3">
    <source>
        <dbReference type="ARBA" id="ARBA00004629"/>
    </source>
</evidence>
<dbReference type="GO" id="GO:0005876">
    <property type="term" value="C:spindle microtubule"/>
    <property type="evidence" value="ECO:0007669"/>
    <property type="project" value="InterPro"/>
</dbReference>
<evidence type="ECO:0000256" key="11">
    <source>
        <dbReference type="ARBA" id="ARBA00023328"/>
    </source>
</evidence>
<evidence type="ECO:0000256" key="13">
    <source>
        <dbReference type="SAM" id="Coils"/>
    </source>
</evidence>
<evidence type="ECO:0000256" key="8">
    <source>
        <dbReference type="ARBA" id="ARBA00022838"/>
    </source>
</evidence>
<dbReference type="GO" id="GO:0008608">
    <property type="term" value="P:attachment of spindle microtubules to kinetochore"/>
    <property type="evidence" value="ECO:0007669"/>
    <property type="project" value="InterPro"/>
</dbReference>
<organism evidence="15 16">
    <name type="scientific">Orbilia brochopaga</name>
    <dbReference type="NCBI Taxonomy" id="3140254"/>
    <lineage>
        <taxon>Eukaryota</taxon>
        <taxon>Fungi</taxon>
        <taxon>Dikarya</taxon>
        <taxon>Ascomycota</taxon>
        <taxon>Pezizomycotina</taxon>
        <taxon>Orbiliomycetes</taxon>
        <taxon>Orbiliales</taxon>
        <taxon>Orbiliaceae</taxon>
        <taxon>Orbilia</taxon>
    </lineage>
</organism>
<keyword evidence="10" id="KW-0539">Nucleus</keyword>
<keyword evidence="13" id="KW-0175">Coiled coil</keyword>
<dbReference type="PANTHER" id="PTHR28262:SF1">
    <property type="entry name" value="DASH COMPLEX SUBUNIT SPC19"/>
    <property type="match status" value="1"/>
</dbReference>
<proteinExistence type="inferred from homology"/>
<dbReference type="AlphaFoldDB" id="A0AAV9V370"/>
<evidence type="ECO:0000256" key="7">
    <source>
        <dbReference type="ARBA" id="ARBA00022490"/>
    </source>
</evidence>
<comment type="similarity">
    <text evidence="4">Belongs to the DASH complex SPC19 family.</text>
</comment>
<evidence type="ECO:0000313" key="16">
    <source>
        <dbReference type="Proteomes" id="UP001375240"/>
    </source>
</evidence>
<evidence type="ECO:0000256" key="12">
    <source>
        <dbReference type="ARBA" id="ARBA00032583"/>
    </source>
</evidence>
<feature type="coiled-coil region" evidence="13">
    <location>
        <begin position="72"/>
        <end position="99"/>
    </location>
</feature>
<evidence type="ECO:0000256" key="4">
    <source>
        <dbReference type="ARBA" id="ARBA00008952"/>
    </source>
</evidence>
<evidence type="ECO:0000256" key="5">
    <source>
        <dbReference type="ARBA" id="ARBA00016329"/>
    </source>
</evidence>
<evidence type="ECO:0000256" key="10">
    <source>
        <dbReference type="ARBA" id="ARBA00023242"/>
    </source>
</evidence>
<keyword evidence="9" id="KW-0206">Cytoskeleton</keyword>
<dbReference type="GO" id="GO:0042729">
    <property type="term" value="C:DASH complex"/>
    <property type="evidence" value="ECO:0007669"/>
    <property type="project" value="InterPro"/>
</dbReference>
<dbReference type="EMBL" id="JAVHNQ010000003">
    <property type="protein sequence ID" value="KAK6353357.1"/>
    <property type="molecule type" value="Genomic_DNA"/>
</dbReference>
<name>A0AAV9V370_9PEZI</name>